<keyword evidence="4" id="KW-0808">Transferase</keyword>
<keyword evidence="1" id="KW-0472">Membrane</keyword>
<feature type="transmembrane region" description="Helical" evidence="1">
    <location>
        <begin position="51"/>
        <end position="73"/>
    </location>
</feature>
<keyword evidence="1" id="KW-1133">Transmembrane helix</keyword>
<feature type="transmembrane region" description="Helical" evidence="1">
    <location>
        <begin position="124"/>
        <end position="142"/>
    </location>
</feature>
<dbReference type="AlphaFoldDB" id="A0A1T5F9G2"/>
<dbReference type="Pfam" id="PF02518">
    <property type="entry name" value="HATPase_c"/>
    <property type="match status" value="1"/>
</dbReference>
<sequence length="356" mass="40341">MKTATDFTKSRYYWLGLNLASLLLGILISFIISTCVAVVQGHWPSSRSMLISLMFGIIISLCIANSIHIMGLLNKRKTANSWGWFLVVYYGVSLLAMVVGVEFTYLLASWLFDIPFHFFHWADLQFNAIIVLIICTIVYIYFSMKERQQAALQQKEMDIMRMGKLKTEAELAALQSKINPHFLYNALNSIASLIPSNPVKAEEMTVKLSSLFRQSINQEQGYWGTVASELDIVNTYMDIERVRFGERIRFAARAEDGLEAVRVPRFLIQPLVENALKHGLKDVTEGGQLEVQIKRQGERVVITVADNGQPFPDELKAGHGLQSTYDKLQLLYGEDYQISLRNTPHKQLSINIPVDA</sequence>
<name>A0A1T5F9G2_9SPHI</name>
<protein>
    <submittedName>
        <fullName evidence="4">Histidine kinase</fullName>
    </submittedName>
</protein>
<dbReference type="OrthoDB" id="9792992at2"/>
<evidence type="ECO:0000259" key="3">
    <source>
        <dbReference type="Pfam" id="PF06580"/>
    </source>
</evidence>
<dbReference type="EMBL" id="FUYS01000014">
    <property type="protein sequence ID" value="SKB92770.1"/>
    <property type="molecule type" value="Genomic_DNA"/>
</dbReference>
<gene>
    <name evidence="4" type="ORF">SAMN05660226_03846</name>
</gene>
<dbReference type="Gene3D" id="3.30.565.10">
    <property type="entry name" value="Histidine kinase-like ATPase, C-terminal domain"/>
    <property type="match status" value="1"/>
</dbReference>
<organism evidence="4 5">
    <name type="scientific">Parapedobacter luteus</name>
    <dbReference type="NCBI Taxonomy" id="623280"/>
    <lineage>
        <taxon>Bacteria</taxon>
        <taxon>Pseudomonadati</taxon>
        <taxon>Bacteroidota</taxon>
        <taxon>Sphingobacteriia</taxon>
        <taxon>Sphingobacteriales</taxon>
        <taxon>Sphingobacteriaceae</taxon>
        <taxon>Parapedobacter</taxon>
    </lineage>
</organism>
<evidence type="ECO:0000259" key="2">
    <source>
        <dbReference type="Pfam" id="PF02518"/>
    </source>
</evidence>
<evidence type="ECO:0000313" key="4">
    <source>
        <dbReference type="EMBL" id="SKB92770.1"/>
    </source>
</evidence>
<feature type="transmembrane region" description="Helical" evidence="1">
    <location>
        <begin position="85"/>
        <end position="112"/>
    </location>
</feature>
<dbReference type="InterPro" id="IPR003594">
    <property type="entry name" value="HATPase_dom"/>
</dbReference>
<evidence type="ECO:0000313" key="5">
    <source>
        <dbReference type="Proteomes" id="UP000190541"/>
    </source>
</evidence>
<dbReference type="Pfam" id="PF06580">
    <property type="entry name" value="His_kinase"/>
    <property type="match status" value="1"/>
</dbReference>
<feature type="transmembrane region" description="Helical" evidence="1">
    <location>
        <begin position="12"/>
        <end position="39"/>
    </location>
</feature>
<dbReference type="PANTHER" id="PTHR34220:SF7">
    <property type="entry name" value="SENSOR HISTIDINE KINASE YPDA"/>
    <property type="match status" value="1"/>
</dbReference>
<dbReference type="GO" id="GO:0000155">
    <property type="term" value="F:phosphorelay sensor kinase activity"/>
    <property type="evidence" value="ECO:0007669"/>
    <property type="project" value="InterPro"/>
</dbReference>
<dbReference type="Proteomes" id="UP000190541">
    <property type="component" value="Unassembled WGS sequence"/>
</dbReference>
<keyword evidence="5" id="KW-1185">Reference proteome</keyword>
<dbReference type="InterPro" id="IPR036890">
    <property type="entry name" value="HATPase_C_sf"/>
</dbReference>
<reference evidence="4 5" key="1">
    <citation type="submission" date="2017-02" db="EMBL/GenBank/DDBJ databases">
        <authorList>
            <person name="Peterson S.W."/>
        </authorList>
    </citation>
    <scope>NUCLEOTIDE SEQUENCE [LARGE SCALE GENOMIC DNA]</scope>
    <source>
        <strain evidence="4 5">DSM 22899</strain>
    </source>
</reference>
<dbReference type="InterPro" id="IPR010559">
    <property type="entry name" value="Sig_transdc_His_kin_internal"/>
</dbReference>
<feature type="domain" description="Signal transduction histidine kinase internal region" evidence="3">
    <location>
        <begin position="169"/>
        <end position="248"/>
    </location>
</feature>
<accession>A0A1T5F9G2</accession>
<dbReference type="RefSeq" id="WP_079718470.1">
    <property type="nucleotide sequence ID" value="NZ_FUYS01000014.1"/>
</dbReference>
<evidence type="ECO:0000256" key="1">
    <source>
        <dbReference type="SAM" id="Phobius"/>
    </source>
</evidence>
<keyword evidence="1" id="KW-0812">Transmembrane</keyword>
<keyword evidence="4" id="KW-0418">Kinase</keyword>
<feature type="domain" description="Histidine kinase/HSP90-like ATPase" evidence="2">
    <location>
        <begin position="267"/>
        <end position="317"/>
    </location>
</feature>
<dbReference type="STRING" id="623280.SAMN05660226_03846"/>
<proteinExistence type="predicted"/>
<dbReference type="SUPFAM" id="SSF55874">
    <property type="entry name" value="ATPase domain of HSP90 chaperone/DNA topoisomerase II/histidine kinase"/>
    <property type="match status" value="1"/>
</dbReference>
<dbReference type="InterPro" id="IPR050640">
    <property type="entry name" value="Bact_2-comp_sensor_kinase"/>
</dbReference>
<dbReference type="PANTHER" id="PTHR34220">
    <property type="entry name" value="SENSOR HISTIDINE KINASE YPDA"/>
    <property type="match status" value="1"/>
</dbReference>
<dbReference type="GO" id="GO:0016020">
    <property type="term" value="C:membrane"/>
    <property type="evidence" value="ECO:0007669"/>
    <property type="project" value="InterPro"/>
</dbReference>